<organism evidence="1 2">
    <name type="scientific">Strongyloides venezuelensis</name>
    <name type="common">Threadworm</name>
    <dbReference type="NCBI Taxonomy" id="75913"/>
    <lineage>
        <taxon>Eukaryota</taxon>
        <taxon>Metazoa</taxon>
        <taxon>Ecdysozoa</taxon>
        <taxon>Nematoda</taxon>
        <taxon>Chromadorea</taxon>
        <taxon>Rhabditida</taxon>
        <taxon>Tylenchina</taxon>
        <taxon>Panagrolaimomorpha</taxon>
        <taxon>Strongyloidoidea</taxon>
        <taxon>Strongyloididae</taxon>
        <taxon>Strongyloides</taxon>
    </lineage>
</organism>
<evidence type="ECO:0000313" key="2">
    <source>
        <dbReference type="WBParaSite" id="SVE_0797300.1"/>
    </source>
</evidence>
<sequence>MSIVPSSQLMFGNHYDYCRKLRKKELDDREAKQELIERMNILEIRRTLISRTEPKNAKVDNTHNKIEIISMTLLKVGTANLKEVEKRLYIVPNLTFNIILERFFFSKYSKYIHSYEKHTVTIKMLQCQKHESSFIEI</sequence>
<dbReference type="Proteomes" id="UP000035680">
    <property type="component" value="Unassembled WGS sequence"/>
</dbReference>
<proteinExistence type="predicted"/>
<reference evidence="2" key="2">
    <citation type="submission" date="2015-08" db="UniProtKB">
        <authorList>
            <consortium name="WormBaseParasite"/>
        </authorList>
    </citation>
    <scope>IDENTIFICATION</scope>
</reference>
<dbReference type="AlphaFoldDB" id="A0A0K0FGH1"/>
<evidence type="ECO:0000313" key="1">
    <source>
        <dbReference type="Proteomes" id="UP000035680"/>
    </source>
</evidence>
<reference evidence="1" key="1">
    <citation type="submission" date="2014-07" db="EMBL/GenBank/DDBJ databases">
        <authorList>
            <person name="Martin A.A"/>
            <person name="De Silva N."/>
        </authorList>
    </citation>
    <scope>NUCLEOTIDE SEQUENCE</scope>
</reference>
<name>A0A0K0FGH1_STRVS</name>
<keyword evidence="1" id="KW-1185">Reference proteome</keyword>
<dbReference type="WBParaSite" id="SVE_0797300.1">
    <property type="protein sequence ID" value="SVE_0797300.1"/>
    <property type="gene ID" value="SVE_0797300"/>
</dbReference>
<accession>A0A0K0FGH1</accession>
<protein>
    <submittedName>
        <fullName evidence="2">Uncharacterized protein</fullName>
    </submittedName>
</protein>